<name>A0AAV4RRU9_CAEEX</name>
<dbReference type="EMBL" id="BPLR01008205">
    <property type="protein sequence ID" value="GIY22842.1"/>
    <property type="molecule type" value="Genomic_DNA"/>
</dbReference>
<proteinExistence type="predicted"/>
<dbReference type="Proteomes" id="UP001054945">
    <property type="component" value="Unassembled WGS sequence"/>
</dbReference>
<organism evidence="1 2">
    <name type="scientific">Caerostris extrusa</name>
    <name type="common">Bark spider</name>
    <name type="synonym">Caerostris bankana</name>
    <dbReference type="NCBI Taxonomy" id="172846"/>
    <lineage>
        <taxon>Eukaryota</taxon>
        <taxon>Metazoa</taxon>
        <taxon>Ecdysozoa</taxon>
        <taxon>Arthropoda</taxon>
        <taxon>Chelicerata</taxon>
        <taxon>Arachnida</taxon>
        <taxon>Araneae</taxon>
        <taxon>Araneomorphae</taxon>
        <taxon>Entelegynae</taxon>
        <taxon>Araneoidea</taxon>
        <taxon>Araneidae</taxon>
        <taxon>Caerostris</taxon>
    </lineage>
</organism>
<sequence>MESSADGDCPTGILIDFDVQTKDGSKTSKNREVKQINMNEKEISSDIKTSELWILNNIMDQSPIYSERKMPFERKMVCSTKSKLSTPSPKSMRIISSEASRIVDKLHASPVNYSEVMLCDEVFPSINSLDEDCLDEFHMKSSKSLPVIDNNFTLKKTNDTNSPSANKNVPKFIFKAELSSLDLSKCTISPSEKGNLLDENVIVPEENRFIYSQKSKIMLKTNHDPCSENTKECSLSFITKNESNNQTSIESNLKHGNADEKTRSNISMVKKNSKDSDCINIVDEIAPKSTVVKHTKMPSRAFKSFGFKSSIKSTENNKENVLQYTESNILPARYGSQLSETEKTSVGDAAKESKIINCKSIKKFITEHSFKKCVSPSKLISRKRRDKSISNLNKEEKKIIEKPAALLQKPNIERQSLSCKKQPLFKSASMRETPNTIKLARRTNSFQVGIKKNSIPVTEMKPVRTIGSCSKVLKPKMSLNQTLGNELSTPMKYGSNSQRFKAITNQKLQMSQAFRPNCSFGFSNIKTLAPKDEHSILKKPAVTTSSKLRFVSRLDLPSTLPKHMNDNLPRKLFSDCNEDMCMILFPTALFVCYNDELNGYTDNGNKLPSFSILAGGQKHLMVNWDSWL</sequence>
<accession>A0AAV4RRU9</accession>
<comment type="caution">
    <text evidence="1">The sequence shown here is derived from an EMBL/GenBank/DDBJ whole genome shotgun (WGS) entry which is preliminary data.</text>
</comment>
<gene>
    <name evidence="1" type="primary">AVEN_143729_1</name>
    <name evidence="1" type="ORF">CEXT_719551</name>
</gene>
<evidence type="ECO:0000313" key="2">
    <source>
        <dbReference type="Proteomes" id="UP001054945"/>
    </source>
</evidence>
<evidence type="ECO:0000313" key="1">
    <source>
        <dbReference type="EMBL" id="GIY22842.1"/>
    </source>
</evidence>
<reference evidence="1 2" key="1">
    <citation type="submission" date="2021-06" db="EMBL/GenBank/DDBJ databases">
        <title>Caerostris extrusa draft genome.</title>
        <authorList>
            <person name="Kono N."/>
            <person name="Arakawa K."/>
        </authorList>
    </citation>
    <scope>NUCLEOTIDE SEQUENCE [LARGE SCALE GENOMIC DNA]</scope>
</reference>
<keyword evidence="2" id="KW-1185">Reference proteome</keyword>
<dbReference type="AlphaFoldDB" id="A0AAV4RRU9"/>
<protein>
    <submittedName>
        <fullName evidence="1">Uncharacterized protein</fullName>
    </submittedName>
</protein>